<dbReference type="STRING" id="2094558.A0A314YF14"/>
<keyword evidence="2" id="KW-1185">Reference proteome</keyword>
<organism evidence="1 2">
    <name type="scientific">Prunus yedoensis var. nudiflora</name>
    <dbReference type="NCBI Taxonomy" id="2094558"/>
    <lineage>
        <taxon>Eukaryota</taxon>
        <taxon>Viridiplantae</taxon>
        <taxon>Streptophyta</taxon>
        <taxon>Embryophyta</taxon>
        <taxon>Tracheophyta</taxon>
        <taxon>Spermatophyta</taxon>
        <taxon>Magnoliopsida</taxon>
        <taxon>eudicotyledons</taxon>
        <taxon>Gunneridae</taxon>
        <taxon>Pentapetalae</taxon>
        <taxon>rosids</taxon>
        <taxon>fabids</taxon>
        <taxon>Rosales</taxon>
        <taxon>Rosaceae</taxon>
        <taxon>Amygdaloideae</taxon>
        <taxon>Amygdaleae</taxon>
        <taxon>Prunus</taxon>
    </lineage>
</organism>
<dbReference type="AlphaFoldDB" id="A0A314YF14"/>
<reference evidence="1 2" key="1">
    <citation type="submission" date="2018-02" db="EMBL/GenBank/DDBJ databases">
        <title>Draft genome of wild Prunus yedoensis var. nudiflora.</title>
        <authorList>
            <person name="Baek S."/>
            <person name="Kim J.-H."/>
            <person name="Choi K."/>
            <person name="Kim G.-B."/>
            <person name="Cho A."/>
            <person name="Jang H."/>
            <person name="Shin C.-H."/>
            <person name="Yu H.-J."/>
            <person name="Mun J.-H."/>
        </authorList>
    </citation>
    <scope>NUCLEOTIDE SEQUENCE [LARGE SCALE GENOMIC DNA]</scope>
    <source>
        <strain evidence="2">cv. Jeju island</strain>
        <tissue evidence="1">Leaf</tissue>
    </source>
</reference>
<evidence type="ECO:0000313" key="1">
    <source>
        <dbReference type="EMBL" id="PQQ02754.1"/>
    </source>
</evidence>
<gene>
    <name evidence="1" type="ORF">Pyn_14250</name>
</gene>
<protein>
    <submittedName>
        <fullName evidence="1">Uncharacterized protein</fullName>
    </submittedName>
</protein>
<comment type="caution">
    <text evidence="1">The sequence shown here is derived from an EMBL/GenBank/DDBJ whole genome shotgun (WGS) entry which is preliminary data.</text>
</comment>
<evidence type="ECO:0000313" key="2">
    <source>
        <dbReference type="Proteomes" id="UP000250321"/>
    </source>
</evidence>
<sequence length="97" mass="10887">MFLNLPPEMHISLCDDKGDIDRARRPWEIVPVGHKIGKPEPLFKELKFAGNQADKKEREEVEAVKVAAQLKKTKIPGLPTSLSILILENKPIYSQAA</sequence>
<dbReference type="EMBL" id="PJQY01001424">
    <property type="protein sequence ID" value="PQQ02754.1"/>
    <property type="molecule type" value="Genomic_DNA"/>
</dbReference>
<name>A0A314YF14_PRUYE</name>
<dbReference type="Proteomes" id="UP000250321">
    <property type="component" value="Unassembled WGS sequence"/>
</dbReference>
<dbReference type="OrthoDB" id="5844513at2759"/>
<proteinExistence type="predicted"/>
<accession>A0A314YF14</accession>